<dbReference type="eggNOG" id="COG1544">
    <property type="taxonomic scope" value="Bacteria"/>
</dbReference>
<dbReference type="InterPro" id="IPR036567">
    <property type="entry name" value="RHF-like"/>
</dbReference>
<name>B1ZSU6_OPITP</name>
<dbReference type="Proteomes" id="UP000007013">
    <property type="component" value="Chromosome"/>
</dbReference>
<evidence type="ECO:0000313" key="1">
    <source>
        <dbReference type="EMBL" id="ACB74790.1"/>
    </source>
</evidence>
<dbReference type="EMBL" id="CP001032">
    <property type="protein sequence ID" value="ACB74790.1"/>
    <property type="molecule type" value="Genomic_DNA"/>
</dbReference>
<dbReference type="AlphaFoldDB" id="B1ZSU6"/>
<organism evidence="1 2">
    <name type="scientific">Opitutus terrae (strain DSM 11246 / JCM 15787 / PB90-1)</name>
    <dbReference type="NCBI Taxonomy" id="452637"/>
    <lineage>
        <taxon>Bacteria</taxon>
        <taxon>Pseudomonadati</taxon>
        <taxon>Verrucomicrobiota</taxon>
        <taxon>Opitutia</taxon>
        <taxon>Opitutales</taxon>
        <taxon>Opitutaceae</taxon>
        <taxon>Opitutus</taxon>
    </lineage>
</organism>
<reference evidence="1 2" key="1">
    <citation type="journal article" date="2011" name="J. Bacteriol.">
        <title>Genome sequence of the verrucomicrobium Opitutus terrae PB90-1, an abundant inhabitant of rice paddy soil ecosystems.</title>
        <authorList>
            <person name="van Passel M.W."/>
            <person name="Kant R."/>
            <person name="Palva A."/>
            <person name="Copeland A."/>
            <person name="Lucas S."/>
            <person name="Lapidus A."/>
            <person name="Glavina del Rio T."/>
            <person name="Pitluck S."/>
            <person name="Goltsman E."/>
            <person name="Clum A."/>
            <person name="Sun H."/>
            <person name="Schmutz J."/>
            <person name="Larimer F.W."/>
            <person name="Land M.L."/>
            <person name="Hauser L."/>
            <person name="Kyrpides N."/>
            <person name="Mikhailova N."/>
            <person name="Richardson P.P."/>
            <person name="Janssen P.H."/>
            <person name="de Vos W.M."/>
            <person name="Smidt H."/>
        </authorList>
    </citation>
    <scope>NUCLEOTIDE SEQUENCE [LARGE SCALE GENOMIC DNA]</scope>
    <source>
        <strain evidence="2">DSM 11246 / JCM 15787 / PB90-1</strain>
    </source>
</reference>
<proteinExistence type="predicted"/>
<dbReference type="HOGENOM" id="CLU_071472_4_0_0"/>
<evidence type="ECO:0000313" key="2">
    <source>
        <dbReference type="Proteomes" id="UP000007013"/>
    </source>
</evidence>
<dbReference type="RefSeq" id="WP_012374328.1">
    <property type="nucleotide sequence ID" value="NC_010571.1"/>
</dbReference>
<protein>
    <submittedName>
        <fullName evidence="1">Uncharacterized protein</fullName>
    </submittedName>
</protein>
<gene>
    <name evidence="1" type="ordered locus">Oter_1506</name>
</gene>
<accession>B1ZSU6</accession>
<keyword evidence="2" id="KW-1185">Reference proteome</keyword>
<dbReference type="STRING" id="452637.Oter_1506"/>
<sequence>MKAPTPDAVAARVLVRAINFELDEPVRRATADKAVLLVRRHPLIEEICIELENDPTREAPHEYVAKGRIDFGGPALLSSVTGGDATGTLNYLLEQLEHQLRKQRLRPAPAPDLPSTMLR</sequence>
<dbReference type="KEGG" id="ote:Oter_1506"/>
<dbReference type="SUPFAM" id="SSF69754">
    <property type="entry name" value="Ribosome binding protein Y (YfiA homologue)"/>
    <property type="match status" value="1"/>
</dbReference>